<keyword evidence="2" id="KW-1185">Reference proteome</keyword>
<organism evidence="1 2">
    <name type="scientific">Aegilops tauschii subsp. strangulata</name>
    <name type="common">Goatgrass</name>
    <dbReference type="NCBI Taxonomy" id="200361"/>
    <lineage>
        <taxon>Eukaryota</taxon>
        <taxon>Viridiplantae</taxon>
        <taxon>Streptophyta</taxon>
        <taxon>Embryophyta</taxon>
        <taxon>Tracheophyta</taxon>
        <taxon>Spermatophyta</taxon>
        <taxon>Magnoliopsida</taxon>
        <taxon>Liliopsida</taxon>
        <taxon>Poales</taxon>
        <taxon>Poaceae</taxon>
        <taxon>BOP clade</taxon>
        <taxon>Pooideae</taxon>
        <taxon>Triticodae</taxon>
        <taxon>Triticeae</taxon>
        <taxon>Triticinae</taxon>
        <taxon>Aegilops</taxon>
    </lineage>
</organism>
<protein>
    <submittedName>
        <fullName evidence="1">Uncharacterized protein</fullName>
    </submittedName>
</protein>
<dbReference type="Gramene" id="AET1Gv20230600.2">
    <property type="protein sequence ID" value="AET1Gv20230600.2"/>
    <property type="gene ID" value="AET1Gv20230600"/>
</dbReference>
<accession>A0A452XZN6</accession>
<evidence type="ECO:0000313" key="1">
    <source>
        <dbReference type="EnsemblPlants" id="AET1Gv20230600.2"/>
    </source>
</evidence>
<reference evidence="1" key="5">
    <citation type="journal article" date="2021" name="G3 (Bethesda)">
        <title>Aegilops tauschii genome assembly Aet v5.0 features greater sequence contiguity and improved annotation.</title>
        <authorList>
            <person name="Wang L."/>
            <person name="Zhu T."/>
            <person name="Rodriguez J.C."/>
            <person name="Deal K.R."/>
            <person name="Dubcovsky J."/>
            <person name="McGuire P.E."/>
            <person name="Lux T."/>
            <person name="Spannagl M."/>
            <person name="Mayer K.F.X."/>
            <person name="Baldrich P."/>
            <person name="Meyers B.C."/>
            <person name="Huo N."/>
            <person name="Gu Y.Q."/>
            <person name="Zhou H."/>
            <person name="Devos K.M."/>
            <person name="Bennetzen J.L."/>
            <person name="Unver T."/>
            <person name="Budak H."/>
            <person name="Gulick P.J."/>
            <person name="Galiba G."/>
            <person name="Kalapos B."/>
            <person name="Nelson D.R."/>
            <person name="Li P."/>
            <person name="You F.M."/>
            <person name="Luo M.C."/>
            <person name="Dvorak J."/>
        </authorList>
    </citation>
    <scope>NUCLEOTIDE SEQUENCE [LARGE SCALE GENOMIC DNA]</scope>
    <source>
        <strain evidence="1">cv. AL8/78</strain>
    </source>
</reference>
<dbReference type="EnsemblPlants" id="AET1Gv20230600.1">
    <property type="protein sequence ID" value="AET1Gv20230600.1"/>
    <property type="gene ID" value="AET1Gv20230600"/>
</dbReference>
<dbReference type="Gramene" id="AET1Gv20230600.1">
    <property type="protein sequence ID" value="AET1Gv20230600.1"/>
    <property type="gene ID" value="AET1Gv20230600"/>
</dbReference>
<dbReference type="EnsemblPlants" id="AET1Gv20230600.2">
    <property type="protein sequence ID" value="AET1Gv20230600.2"/>
    <property type="gene ID" value="AET1Gv20230600"/>
</dbReference>
<reference evidence="2" key="1">
    <citation type="journal article" date="2014" name="Science">
        <title>Ancient hybridizations among the ancestral genomes of bread wheat.</title>
        <authorList>
            <consortium name="International Wheat Genome Sequencing Consortium,"/>
            <person name="Marcussen T."/>
            <person name="Sandve S.R."/>
            <person name="Heier L."/>
            <person name="Spannagl M."/>
            <person name="Pfeifer M."/>
            <person name="Jakobsen K.S."/>
            <person name="Wulff B.B."/>
            <person name="Steuernagel B."/>
            <person name="Mayer K.F."/>
            <person name="Olsen O.A."/>
        </authorList>
    </citation>
    <scope>NUCLEOTIDE SEQUENCE [LARGE SCALE GENOMIC DNA]</scope>
    <source>
        <strain evidence="2">cv. AL8/78</strain>
    </source>
</reference>
<reference evidence="2" key="2">
    <citation type="journal article" date="2017" name="Nat. Plants">
        <title>The Aegilops tauschii genome reveals multiple impacts of transposons.</title>
        <authorList>
            <person name="Zhao G."/>
            <person name="Zou C."/>
            <person name="Li K."/>
            <person name="Wang K."/>
            <person name="Li T."/>
            <person name="Gao L."/>
            <person name="Zhang X."/>
            <person name="Wang H."/>
            <person name="Yang Z."/>
            <person name="Liu X."/>
            <person name="Jiang W."/>
            <person name="Mao L."/>
            <person name="Kong X."/>
            <person name="Jiao Y."/>
            <person name="Jia J."/>
        </authorList>
    </citation>
    <scope>NUCLEOTIDE SEQUENCE [LARGE SCALE GENOMIC DNA]</scope>
    <source>
        <strain evidence="2">cv. AL8/78</strain>
    </source>
</reference>
<name>A0A452XZN6_AEGTS</name>
<sequence length="56" mass="6429">MYEVDDDFLCLCVGVCQEERQRRHVLTRDKGGLSQESLSIITSKCARATYVSIYKN</sequence>
<proteinExistence type="predicted"/>
<reference evidence="1" key="4">
    <citation type="submission" date="2019-03" db="UniProtKB">
        <authorList>
            <consortium name="EnsemblPlants"/>
        </authorList>
    </citation>
    <scope>IDENTIFICATION</scope>
</reference>
<dbReference type="AlphaFoldDB" id="A0A452XZN6"/>
<dbReference type="Proteomes" id="UP000015105">
    <property type="component" value="Chromosome 1D"/>
</dbReference>
<evidence type="ECO:0000313" key="2">
    <source>
        <dbReference type="Proteomes" id="UP000015105"/>
    </source>
</evidence>
<reference evidence="1" key="3">
    <citation type="journal article" date="2017" name="Nature">
        <title>Genome sequence of the progenitor of the wheat D genome Aegilops tauschii.</title>
        <authorList>
            <person name="Luo M.C."/>
            <person name="Gu Y.Q."/>
            <person name="Puiu D."/>
            <person name="Wang H."/>
            <person name="Twardziok S.O."/>
            <person name="Deal K.R."/>
            <person name="Huo N."/>
            <person name="Zhu T."/>
            <person name="Wang L."/>
            <person name="Wang Y."/>
            <person name="McGuire P.E."/>
            <person name="Liu S."/>
            <person name="Long H."/>
            <person name="Ramasamy R.K."/>
            <person name="Rodriguez J.C."/>
            <person name="Van S.L."/>
            <person name="Yuan L."/>
            <person name="Wang Z."/>
            <person name="Xia Z."/>
            <person name="Xiao L."/>
            <person name="Anderson O.D."/>
            <person name="Ouyang S."/>
            <person name="Liang Y."/>
            <person name="Zimin A.V."/>
            <person name="Pertea G."/>
            <person name="Qi P."/>
            <person name="Bennetzen J.L."/>
            <person name="Dai X."/>
            <person name="Dawson M.W."/>
            <person name="Muller H.G."/>
            <person name="Kugler K."/>
            <person name="Rivarola-Duarte L."/>
            <person name="Spannagl M."/>
            <person name="Mayer K.F.X."/>
            <person name="Lu F.H."/>
            <person name="Bevan M.W."/>
            <person name="Leroy P."/>
            <person name="Li P."/>
            <person name="You F.M."/>
            <person name="Sun Q."/>
            <person name="Liu Z."/>
            <person name="Lyons E."/>
            <person name="Wicker T."/>
            <person name="Salzberg S.L."/>
            <person name="Devos K.M."/>
            <person name="Dvorak J."/>
        </authorList>
    </citation>
    <scope>NUCLEOTIDE SEQUENCE [LARGE SCALE GENOMIC DNA]</scope>
    <source>
        <strain evidence="1">cv. AL8/78</strain>
    </source>
</reference>